<dbReference type="Proteomes" id="UP000396862">
    <property type="component" value="Unassembled WGS sequence"/>
</dbReference>
<keyword evidence="6" id="KW-1185">Reference proteome</keyword>
<proteinExistence type="predicted"/>
<feature type="chain" id="PRO_5015169121" evidence="1">
    <location>
        <begin position="22"/>
        <end position="307"/>
    </location>
</feature>
<dbReference type="OrthoDB" id="1117977at2"/>
<name>A0A2P8CHB4_9BACT</name>
<accession>A0A2P8CHB4</accession>
<dbReference type="RefSeq" id="WP_106540922.1">
    <property type="nucleotide sequence ID" value="NZ_BLAU01000001.1"/>
</dbReference>
<evidence type="ECO:0000313" key="4">
    <source>
        <dbReference type="EMBL" id="PSK84316.1"/>
    </source>
</evidence>
<dbReference type="InterPro" id="IPR025665">
    <property type="entry name" value="Beta-barrel_OMP_2"/>
</dbReference>
<sequence length="307" mass="34968">MFGRILLSFMLIMFSTQYMMAQDTVRVKVLGKNAVTVVDGMGKTNVQVGDNSVDVNSFDNDTVKIRLGRRTIVFVDGWSGSYVDFDTLDDDEFEKWTGHRPKFKGHWAFFEMGVNSFANVSYAGFPDANWMDLNHNKSYEVNINFLQYNIGLQKERNTIGLVTGLGLNWNDYRFSNKNTVVNDNGVTAPVYLTYDNQQKTKLNTLYLQAPLMLEFQIPVNKSHKRIYLSGGVIGGLRLGSHTKIKHSGTKDKNRDDFNISPFRYGATTRIGYKGINLFATYYFTPFYESGRGPEMYPFTIGLGLVNW</sequence>
<comment type="caution">
    <text evidence="4">The sequence shown here is derived from an EMBL/GenBank/DDBJ whole genome shotgun (WGS) entry which is preliminary data.</text>
</comment>
<feature type="domain" description="Outer membrane protein beta-barrel" evidence="2">
    <location>
        <begin position="135"/>
        <end position="283"/>
    </location>
</feature>
<gene>
    <name evidence="4" type="ORF">CLV93_102101</name>
    <name evidence="3" type="ORF">JCM18694_07380</name>
</gene>
<keyword evidence="1" id="KW-0732">Signal</keyword>
<evidence type="ECO:0000256" key="1">
    <source>
        <dbReference type="SAM" id="SignalP"/>
    </source>
</evidence>
<reference evidence="3 6" key="2">
    <citation type="submission" date="2019-10" db="EMBL/GenBank/DDBJ databases">
        <title>Prolixibacter strains distinguished by the presence of nitrate reductase genes were adept at nitrate-dependent anaerobic corrosion of metallic iron and carbon steel.</title>
        <authorList>
            <person name="Iino T."/>
            <person name="Shono N."/>
            <person name="Ito K."/>
            <person name="Nakamura R."/>
            <person name="Sueoka K."/>
            <person name="Harayama S."/>
            <person name="Ohkuma M."/>
        </authorList>
    </citation>
    <scope>NUCLEOTIDE SEQUENCE [LARGE SCALE GENOMIC DNA]</scope>
    <source>
        <strain evidence="3 6">MIC1-1</strain>
    </source>
</reference>
<protein>
    <submittedName>
        <fullName evidence="4">Outer membrane protein with beta-barrel domain</fullName>
    </submittedName>
</protein>
<evidence type="ECO:0000313" key="3">
    <source>
        <dbReference type="EMBL" id="GET20492.1"/>
    </source>
</evidence>
<dbReference type="Proteomes" id="UP000240621">
    <property type="component" value="Unassembled WGS sequence"/>
</dbReference>
<evidence type="ECO:0000313" key="5">
    <source>
        <dbReference type="Proteomes" id="UP000240621"/>
    </source>
</evidence>
<dbReference type="AlphaFoldDB" id="A0A2P8CHB4"/>
<dbReference type="EMBL" id="BLAU01000001">
    <property type="protein sequence ID" value="GET20492.1"/>
    <property type="molecule type" value="Genomic_DNA"/>
</dbReference>
<dbReference type="EMBL" id="PYGC01000002">
    <property type="protein sequence ID" value="PSK84316.1"/>
    <property type="molecule type" value="Genomic_DNA"/>
</dbReference>
<reference evidence="4 5" key="1">
    <citation type="submission" date="2018-03" db="EMBL/GenBank/DDBJ databases">
        <title>Genomic Encyclopedia of Archaeal and Bacterial Type Strains, Phase II (KMG-II): from individual species to whole genera.</title>
        <authorList>
            <person name="Goeker M."/>
        </authorList>
    </citation>
    <scope>NUCLEOTIDE SEQUENCE [LARGE SCALE GENOMIC DNA]</scope>
    <source>
        <strain evidence="4 5">DSM 27267</strain>
    </source>
</reference>
<organism evidence="4 5">
    <name type="scientific">Prolixibacter denitrificans</name>
    <dbReference type="NCBI Taxonomy" id="1541063"/>
    <lineage>
        <taxon>Bacteria</taxon>
        <taxon>Pseudomonadati</taxon>
        <taxon>Bacteroidota</taxon>
        <taxon>Bacteroidia</taxon>
        <taxon>Marinilabiliales</taxon>
        <taxon>Prolixibacteraceae</taxon>
        <taxon>Prolixibacter</taxon>
    </lineage>
</organism>
<evidence type="ECO:0000313" key="6">
    <source>
        <dbReference type="Proteomes" id="UP000396862"/>
    </source>
</evidence>
<dbReference type="Pfam" id="PF13568">
    <property type="entry name" value="OMP_b-brl_2"/>
    <property type="match status" value="1"/>
</dbReference>
<feature type="signal peptide" evidence="1">
    <location>
        <begin position="1"/>
        <end position="21"/>
    </location>
</feature>
<evidence type="ECO:0000259" key="2">
    <source>
        <dbReference type="Pfam" id="PF13568"/>
    </source>
</evidence>